<keyword evidence="1" id="KW-0472">Membrane</keyword>
<protein>
    <recommendedName>
        <fullName evidence="6">PilN domain-containing protein</fullName>
    </recommendedName>
</protein>
<dbReference type="EMBL" id="JABULY010000001">
    <property type="protein sequence ID" value="MBV6530752.1"/>
    <property type="molecule type" value="Genomic_DNA"/>
</dbReference>
<keyword evidence="1" id="KW-0812">Transmembrane</keyword>
<organism evidence="3 4">
    <name type="scientific">Ursidibacter maritimus</name>
    <dbReference type="NCBI Taxonomy" id="1331689"/>
    <lineage>
        <taxon>Bacteria</taxon>
        <taxon>Pseudomonadati</taxon>
        <taxon>Pseudomonadota</taxon>
        <taxon>Gammaproteobacteria</taxon>
        <taxon>Pasteurellales</taxon>
        <taxon>Pasteurellaceae</taxon>
        <taxon>Ursidibacter</taxon>
    </lineage>
</organism>
<feature type="transmembrane region" description="Helical" evidence="1">
    <location>
        <begin position="24"/>
        <end position="43"/>
    </location>
</feature>
<reference evidence="3 5" key="1">
    <citation type="journal article" date="2021" name="Mol. Ecol.">
        <title>Polar bear-adapted Ursidibacter maritimus are remarkably conserved after generations in captivity.</title>
        <authorList>
            <person name="Espinosa-Gongora C."/>
            <person name="Hansen M.J."/>
            <person name="Bertelsen M.F."/>
            <person name="Bojesen A.M."/>
        </authorList>
    </citation>
    <scope>NUCLEOTIDE SEQUENCE</scope>
    <source>
        <strain evidence="3">Pb43105x</strain>
        <strain evidence="2 5">Pb43106</strain>
    </source>
</reference>
<keyword evidence="1" id="KW-1133">Transmembrane helix</keyword>
<dbReference type="RefSeq" id="WP_157402830.1">
    <property type="nucleotide sequence ID" value="NZ_JABULY010000001.1"/>
</dbReference>
<name>A0A949T3W3_9PAST</name>
<dbReference type="EMBL" id="JABUMC010000001">
    <property type="protein sequence ID" value="MBV6545828.1"/>
    <property type="molecule type" value="Genomic_DNA"/>
</dbReference>
<keyword evidence="5" id="KW-1185">Reference proteome</keyword>
<comment type="caution">
    <text evidence="3">The sequence shown here is derived from an EMBL/GenBank/DDBJ whole genome shotgun (WGS) entry which is preliminary data.</text>
</comment>
<evidence type="ECO:0000313" key="3">
    <source>
        <dbReference type="EMBL" id="MBV6545828.1"/>
    </source>
</evidence>
<dbReference type="AlphaFoldDB" id="A0A949T3W3"/>
<sequence>MEWQGINLSGYNQEKWATENIRNLVKIMVTLIVSLLIGIVIIFEQLSLHQQIDIIKDQTAQQTHHLSQIREKIEKLKQQIISPNQSLSQKSIHFFVDYLKNFKAKGRLEMIQLSIDHNEMVKIFGKTRTQEEFILIEQQLKNLNIDYNITHLHNNKENLIEFQIHIDLKG</sequence>
<dbReference type="Proteomes" id="UP001196379">
    <property type="component" value="Unassembled WGS sequence"/>
</dbReference>
<gene>
    <name evidence="2" type="ORF">HT657_01105</name>
    <name evidence="3" type="ORF">HT672_00705</name>
</gene>
<proteinExistence type="predicted"/>
<evidence type="ECO:0000313" key="5">
    <source>
        <dbReference type="Proteomes" id="UP001196379"/>
    </source>
</evidence>
<evidence type="ECO:0000256" key="1">
    <source>
        <dbReference type="SAM" id="Phobius"/>
    </source>
</evidence>
<evidence type="ECO:0000313" key="4">
    <source>
        <dbReference type="Proteomes" id="UP000732858"/>
    </source>
</evidence>
<dbReference type="OrthoDB" id="5679169at2"/>
<evidence type="ECO:0000313" key="2">
    <source>
        <dbReference type="EMBL" id="MBV6530752.1"/>
    </source>
</evidence>
<dbReference type="GeneID" id="65548666"/>
<dbReference type="Proteomes" id="UP000732858">
    <property type="component" value="Unassembled WGS sequence"/>
</dbReference>
<accession>A0A949T3W3</accession>
<evidence type="ECO:0008006" key="6">
    <source>
        <dbReference type="Google" id="ProtNLM"/>
    </source>
</evidence>